<sequence>MFKKIAAYLLVLGLGVCSAFAIAADGHTLASDDVNKKCCASYTTDSN</sequence>
<dbReference type="AlphaFoldDB" id="A0A6I4YUH0"/>
<keyword evidence="3" id="KW-1185">Reference proteome</keyword>
<dbReference type="RefSeq" id="WP_237427430.1">
    <property type="nucleotide sequence ID" value="NZ_WVHK01000057.1"/>
</dbReference>
<evidence type="ECO:0000313" key="2">
    <source>
        <dbReference type="EMBL" id="MXV20763.1"/>
    </source>
</evidence>
<keyword evidence="1" id="KW-0732">Signal</keyword>
<name>A0A6I4YUH0_9DEIO</name>
<gene>
    <name evidence="2" type="ORF">GLX28_14085</name>
</gene>
<reference evidence="2 3" key="1">
    <citation type="submission" date="2019-11" db="EMBL/GenBank/DDBJ databases">
        <title>Genome sequence of Deinococcus xianganensis Y35, AI-2 producing algicidal bacterium, isolated from lake water.</title>
        <authorList>
            <person name="Li Y."/>
        </authorList>
    </citation>
    <scope>NUCLEOTIDE SEQUENCE [LARGE SCALE GENOMIC DNA]</scope>
    <source>
        <strain evidence="2 3">Y35</strain>
    </source>
</reference>
<evidence type="ECO:0000256" key="1">
    <source>
        <dbReference type="SAM" id="SignalP"/>
    </source>
</evidence>
<protein>
    <submittedName>
        <fullName evidence="2">Uncharacterized protein</fullName>
    </submittedName>
</protein>
<comment type="caution">
    <text evidence="2">The sequence shown here is derived from an EMBL/GenBank/DDBJ whole genome shotgun (WGS) entry which is preliminary data.</text>
</comment>
<feature type="signal peptide" evidence="1">
    <location>
        <begin position="1"/>
        <end position="23"/>
    </location>
</feature>
<dbReference type="Proteomes" id="UP000430519">
    <property type="component" value="Unassembled WGS sequence"/>
</dbReference>
<feature type="chain" id="PRO_5026179808" evidence="1">
    <location>
        <begin position="24"/>
        <end position="47"/>
    </location>
</feature>
<accession>A0A6I4YUH0</accession>
<proteinExistence type="predicted"/>
<organism evidence="2 3">
    <name type="scientific">Deinococcus xianganensis</name>
    <dbReference type="NCBI Taxonomy" id="1507289"/>
    <lineage>
        <taxon>Bacteria</taxon>
        <taxon>Thermotogati</taxon>
        <taxon>Deinococcota</taxon>
        <taxon>Deinococci</taxon>
        <taxon>Deinococcales</taxon>
        <taxon>Deinococcaceae</taxon>
        <taxon>Deinococcus</taxon>
    </lineage>
</organism>
<evidence type="ECO:0000313" key="3">
    <source>
        <dbReference type="Proteomes" id="UP000430519"/>
    </source>
</evidence>
<dbReference type="EMBL" id="WVHK01000057">
    <property type="protein sequence ID" value="MXV20763.1"/>
    <property type="molecule type" value="Genomic_DNA"/>
</dbReference>